<name>A0A1I6PL82_9EURY</name>
<comment type="subunit">
    <text evidence="6">Part of the 30S ribosomal subunit.</text>
</comment>
<feature type="binding site" evidence="6">
    <location>
        <position position="35"/>
    </location>
    <ligand>
        <name>Zn(2+)</name>
        <dbReference type="ChEBI" id="CHEBI:29105"/>
    </ligand>
</feature>
<dbReference type="GO" id="GO:1990904">
    <property type="term" value="C:ribonucleoprotein complex"/>
    <property type="evidence" value="ECO:0007669"/>
    <property type="project" value="UniProtKB-KW"/>
</dbReference>
<feature type="binding site" evidence="6">
    <location>
        <position position="38"/>
    </location>
    <ligand>
        <name>Zn(2+)</name>
        <dbReference type="ChEBI" id="CHEBI:29105"/>
    </ligand>
</feature>
<evidence type="ECO:0000256" key="4">
    <source>
        <dbReference type="ARBA" id="ARBA00022980"/>
    </source>
</evidence>
<feature type="binding site" evidence="6">
    <location>
        <position position="21"/>
    </location>
    <ligand>
        <name>Zn(2+)</name>
        <dbReference type="ChEBI" id="CHEBI:29105"/>
    </ligand>
</feature>
<dbReference type="SMART" id="SM01402">
    <property type="entry name" value="Ribosomal_S27"/>
    <property type="match status" value="1"/>
</dbReference>
<dbReference type="GO" id="GO:0005840">
    <property type="term" value="C:ribosome"/>
    <property type="evidence" value="ECO:0007669"/>
    <property type="project" value="UniProtKB-KW"/>
</dbReference>
<protein>
    <recommendedName>
        <fullName evidence="6">Small ribosomal subunit protein eS31</fullName>
    </recommendedName>
</protein>
<keyword evidence="4 6" id="KW-0689">Ribosomal protein</keyword>
<dbReference type="InterPro" id="IPR002906">
    <property type="entry name" value="Ribosomal_eS31"/>
</dbReference>
<evidence type="ECO:0000256" key="6">
    <source>
        <dbReference type="HAMAP-Rule" id="MF_00777"/>
    </source>
</evidence>
<keyword evidence="9" id="KW-1185">Reference proteome</keyword>
<dbReference type="GO" id="GO:0006412">
    <property type="term" value="P:translation"/>
    <property type="evidence" value="ECO:0007669"/>
    <property type="project" value="UniProtKB-UniRule"/>
</dbReference>
<proteinExistence type="inferred from homology"/>
<evidence type="ECO:0000256" key="1">
    <source>
        <dbReference type="ARBA" id="ARBA00022723"/>
    </source>
</evidence>
<dbReference type="SUPFAM" id="SSF57829">
    <property type="entry name" value="Zn-binding ribosomal proteins"/>
    <property type="match status" value="1"/>
</dbReference>
<dbReference type="OrthoDB" id="25142at2157"/>
<evidence type="ECO:0000256" key="3">
    <source>
        <dbReference type="ARBA" id="ARBA00022833"/>
    </source>
</evidence>
<feature type="domain" description="Small ribosomal subunit protein eS31" evidence="7">
    <location>
        <begin position="3"/>
        <end position="41"/>
    </location>
</feature>
<dbReference type="InterPro" id="IPR022845">
    <property type="entry name" value="Ribosomal_eS31_arc"/>
</dbReference>
<keyword evidence="3 6" id="KW-0862">Zinc</keyword>
<dbReference type="GO" id="GO:0008270">
    <property type="term" value="F:zinc ion binding"/>
    <property type="evidence" value="ECO:0007669"/>
    <property type="project" value="UniProtKB-UniRule"/>
</dbReference>
<keyword evidence="5 6" id="KW-0687">Ribonucleoprotein</keyword>
<gene>
    <name evidence="6" type="primary">rps27ae</name>
    <name evidence="8" type="ORF">SAMN04488556_0633</name>
</gene>
<evidence type="ECO:0000256" key="5">
    <source>
        <dbReference type="ARBA" id="ARBA00023274"/>
    </source>
</evidence>
<evidence type="ECO:0000256" key="2">
    <source>
        <dbReference type="ARBA" id="ARBA00022771"/>
    </source>
</evidence>
<accession>A0A1I6PL82</accession>
<dbReference type="RefSeq" id="WP_092901436.1">
    <property type="nucleotide sequence ID" value="NZ_FOZS01000001.1"/>
</dbReference>
<evidence type="ECO:0000313" key="9">
    <source>
        <dbReference type="Proteomes" id="UP000199199"/>
    </source>
</evidence>
<dbReference type="AlphaFoldDB" id="A0A1I6PL82"/>
<dbReference type="Pfam" id="PF01599">
    <property type="entry name" value="Ribosomal_S27"/>
    <property type="match status" value="1"/>
</dbReference>
<dbReference type="NCBIfam" id="NF001669">
    <property type="entry name" value="PRK00432.1"/>
    <property type="match status" value="1"/>
</dbReference>
<sequence>MARHDIYNDDGSADREHCPRCGDTFLADHGDRQHCGKCGYTEWE</sequence>
<feature type="binding site" evidence="6">
    <location>
        <position position="18"/>
    </location>
    <ligand>
        <name>Zn(2+)</name>
        <dbReference type="ChEBI" id="CHEBI:29105"/>
    </ligand>
</feature>
<keyword evidence="2 6" id="KW-0863">Zinc-finger</keyword>
<comment type="similarity">
    <text evidence="6">Belongs to the eukaryotic ribosomal protein eS31 family.</text>
</comment>
<reference evidence="9" key="1">
    <citation type="submission" date="2016-10" db="EMBL/GenBank/DDBJ databases">
        <authorList>
            <person name="Varghese N."/>
            <person name="Submissions S."/>
        </authorList>
    </citation>
    <scope>NUCLEOTIDE SEQUENCE [LARGE SCALE GENOMIC DNA]</scope>
    <source>
        <strain evidence="9">DSM 22427</strain>
    </source>
</reference>
<dbReference type="HAMAP" id="MF_00777">
    <property type="entry name" value="Ribosomal_eS31"/>
    <property type="match status" value="1"/>
</dbReference>
<dbReference type="GO" id="GO:0003735">
    <property type="term" value="F:structural constituent of ribosome"/>
    <property type="evidence" value="ECO:0007669"/>
    <property type="project" value="InterPro"/>
</dbReference>
<evidence type="ECO:0000313" key="8">
    <source>
        <dbReference type="EMBL" id="SFS40838.1"/>
    </source>
</evidence>
<dbReference type="EMBL" id="FOZS01000001">
    <property type="protein sequence ID" value="SFS40838.1"/>
    <property type="molecule type" value="Genomic_DNA"/>
</dbReference>
<dbReference type="Proteomes" id="UP000199199">
    <property type="component" value="Unassembled WGS sequence"/>
</dbReference>
<evidence type="ECO:0000259" key="7">
    <source>
        <dbReference type="SMART" id="SM01402"/>
    </source>
</evidence>
<feature type="zinc finger region" description="C4-type" evidence="6">
    <location>
        <begin position="18"/>
        <end position="38"/>
    </location>
</feature>
<dbReference type="Gene3D" id="6.20.50.180">
    <property type="match status" value="1"/>
</dbReference>
<keyword evidence="1 6" id="KW-0479">Metal-binding</keyword>
<dbReference type="InterPro" id="IPR011332">
    <property type="entry name" value="Ribosomal_zn-bd"/>
</dbReference>
<comment type="cofactor">
    <cofactor evidence="6">
        <name>Zn(2+)</name>
        <dbReference type="ChEBI" id="CHEBI:29105"/>
    </cofactor>
    <text evidence="6">Binds 1 zinc ion per subunit.</text>
</comment>
<organism evidence="8 9">
    <name type="scientific">Halostagnicola kamekurae</name>
    <dbReference type="NCBI Taxonomy" id="619731"/>
    <lineage>
        <taxon>Archaea</taxon>
        <taxon>Methanobacteriati</taxon>
        <taxon>Methanobacteriota</taxon>
        <taxon>Stenosarchaea group</taxon>
        <taxon>Halobacteria</taxon>
        <taxon>Halobacteriales</taxon>
        <taxon>Natrialbaceae</taxon>
        <taxon>Halostagnicola</taxon>
    </lineage>
</organism>